<protein>
    <submittedName>
        <fullName evidence="1">Uncharacterized protein</fullName>
    </submittedName>
</protein>
<gene>
    <name evidence="1" type="ORF">JAJ28_000533</name>
</gene>
<evidence type="ECO:0000313" key="2">
    <source>
        <dbReference type="Proteomes" id="UP000859505"/>
    </source>
</evidence>
<comment type="caution">
    <text evidence="1">The sequence shown here is derived from an EMBL/GenBank/DDBJ whole genome shotgun (WGS) entry which is preliminary data.</text>
</comment>
<reference evidence="1" key="2">
    <citation type="submission" date="2020-01" db="EMBL/GenBank/DDBJ databases">
        <authorList>
            <consortium name="NCBI Pathogen Detection Project"/>
        </authorList>
    </citation>
    <scope>NUCLEOTIDE SEQUENCE</scope>
    <source>
        <strain evidence="1">OLC2673_Aeromonas</strain>
    </source>
</reference>
<dbReference type="AlphaFoldDB" id="A0AAD3U7T2"/>
<dbReference type="Proteomes" id="UP000859505">
    <property type="component" value="Unassembled WGS sequence"/>
</dbReference>
<sequence>MISNIERFDTIVVLALAELYSRFPVRQYLTSSKFIVTEDGEHIDGLSPEAEGHLYDEDPYLKDLYFKRKEFAFDSLRWLVDAGYIHGTPVAYDGINDAVLTAKGLEVLKAIPDSLQGSLGERLVEAVKADSRDVGRAVLGQIIGLGVGLLT</sequence>
<name>A0AAD3U7T2_AERHY</name>
<reference evidence="1" key="1">
    <citation type="journal article" date="2018" name="Genome Biol.">
        <title>SKESA: strategic k-mer extension for scrupulous assemblies.</title>
        <authorList>
            <person name="Souvorov A."/>
            <person name="Agarwala R."/>
            <person name="Lipman D.J."/>
        </authorList>
    </citation>
    <scope>NUCLEOTIDE SEQUENCE</scope>
    <source>
        <strain evidence="1">OLC2673_Aeromonas</strain>
    </source>
</reference>
<dbReference type="EMBL" id="DACTUL010000003">
    <property type="protein sequence ID" value="HAT6342857.1"/>
    <property type="molecule type" value="Genomic_DNA"/>
</dbReference>
<accession>A0AAD3U7T2</accession>
<evidence type="ECO:0000313" key="1">
    <source>
        <dbReference type="EMBL" id="HAT6342857.1"/>
    </source>
</evidence>
<organism evidence="1 2">
    <name type="scientific">Aeromonas hydrophila</name>
    <dbReference type="NCBI Taxonomy" id="644"/>
    <lineage>
        <taxon>Bacteria</taxon>
        <taxon>Pseudomonadati</taxon>
        <taxon>Pseudomonadota</taxon>
        <taxon>Gammaproteobacteria</taxon>
        <taxon>Aeromonadales</taxon>
        <taxon>Aeromonadaceae</taxon>
        <taxon>Aeromonas</taxon>
    </lineage>
</organism>
<proteinExistence type="predicted"/>